<keyword evidence="10" id="KW-1185">Reference proteome</keyword>
<keyword evidence="5" id="KW-0862">Zinc</keyword>
<reference evidence="10" key="1">
    <citation type="journal article" date="2013" name="Proc. Natl. Acad. Sci. U.S.A.">
        <title>Genome structure and metabolic features in the red seaweed Chondrus crispus shed light on evolution of the Archaeplastida.</title>
        <authorList>
            <person name="Collen J."/>
            <person name="Porcel B."/>
            <person name="Carre W."/>
            <person name="Ball S.G."/>
            <person name="Chaparro C."/>
            <person name="Tonon T."/>
            <person name="Barbeyron T."/>
            <person name="Michel G."/>
            <person name="Noel B."/>
            <person name="Valentin K."/>
            <person name="Elias M."/>
            <person name="Artiguenave F."/>
            <person name="Arun A."/>
            <person name="Aury J.M."/>
            <person name="Barbosa-Neto J.F."/>
            <person name="Bothwell J.H."/>
            <person name="Bouget F.Y."/>
            <person name="Brillet L."/>
            <person name="Cabello-Hurtado F."/>
            <person name="Capella-Gutierrez S."/>
            <person name="Charrier B."/>
            <person name="Cladiere L."/>
            <person name="Cock J.M."/>
            <person name="Coelho S.M."/>
            <person name="Colleoni C."/>
            <person name="Czjzek M."/>
            <person name="Da Silva C."/>
            <person name="Delage L."/>
            <person name="Denoeud F."/>
            <person name="Deschamps P."/>
            <person name="Dittami S.M."/>
            <person name="Gabaldon T."/>
            <person name="Gachon C.M."/>
            <person name="Groisillier A."/>
            <person name="Herve C."/>
            <person name="Jabbari K."/>
            <person name="Katinka M."/>
            <person name="Kloareg B."/>
            <person name="Kowalczyk N."/>
            <person name="Labadie K."/>
            <person name="Leblanc C."/>
            <person name="Lopez P.J."/>
            <person name="McLachlan D.H."/>
            <person name="Meslet-Cladiere L."/>
            <person name="Moustafa A."/>
            <person name="Nehr Z."/>
            <person name="Nyvall Collen P."/>
            <person name="Panaud O."/>
            <person name="Partensky F."/>
            <person name="Poulain J."/>
            <person name="Rensing S.A."/>
            <person name="Rousvoal S."/>
            <person name="Samson G."/>
            <person name="Symeonidi A."/>
            <person name="Weissenbach J."/>
            <person name="Zambounis A."/>
            <person name="Wincker P."/>
            <person name="Boyen C."/>
        </authorList>
    </citation>
    <scope>NUCLEOTIDE SEQUENCE [LARGE SCALE GENOMIC DNA]</scope>
    <source>
        <strain evidence="10">cv. Stackhouse</strain>
    </source>
</reference>
<dbReference type="AlphaFoldDB" id="R7Q5B4"/>
<dbReference type="OMA" id="RWHMATH"/>
<keyword evidence="2" id="KW-0479">Metal-binding</keyword>
<sequence>MEKHELAVHLETRPFSCDVCFRGFCQKHHMERHKKHVHLKERLHKCEYCRVDFARKEHLHNHCRSKHAGQERMSCPVCGAKTESGTLVRHLLGRHEIEQGKAVEMGIWKPAENKSRGRRAKVQF</sequence>
<dbReference type="OrthoDB" id="8117402at2759"/>
<dbReference type="GO" id="GO:0005634">
    <property type="term" value="C:nucleus"/>
    <property type="evidence" value="ECO:0007669"/>
    <property type="project" value="UniProtKB-SubCell"/>
</dbReference>
<evidence type="ECO:0000313" key="9">
    <source>
        <dbReference type="EMBL" id="CDF33742.1"/>
    </source>
</evidence>
<dbReference type="InterPro" id="IPR036236">
    <property type="entry name" value="Znf_C2H2_sf"/>
</dbReference>
<dbReference type="EMBL" id="HG001656">
    <property type="protein sequence ID" value="CDF33742.1"/>
    <property type="molecule type" value="Genomic_DNA"/>
</dbReference>
<dbReference type="PhylomeDB" id="R7Q5B4"/>
<dbReference type="SMART" id="SM00355">
    <property type="entry name" value="ZnF_C2H2"/>
    <property type="match status" value="3"/>
</dbReference>
<dbReference type="GeneID" id="17321276"/>
<keyword evidence="4 7" id="KW-0863">Zinc-finger</keyword>
<keyword evidence="6" id="KW-0539">Nucleus</keyword>
<evidence type="ECO:0000256" key="6">
    <source>
        <dbReference type="ARBA" id="ARBA00023242"/>
    </source>
</evidence>
<dbReference type="PROSITE" id="PS50157">
    <property type="entry name" value="ZINC_FINGER_C2H2_2"/>
    <property type="match status" value="2"/>
</dbReference>
<proteinExistence type="predicted"/>
<dbReference type="GO" id="GO:0000981">
    <property type="term" value="F:DNA-binding transcription factor activity, RNA polymerase II-specific"/>
    <property type="evidence" value="ECO:0007669"/>
    <property type="project" value="TreeGrafter"/>
</dbReference>
<dbReference type="InterPro" id="IPR008598">
    <property type="entry name" value="Di19_Zn-bd"/>
</dbReference>
<dbReference type="KEGG" id="ccp:CHC_T00002528001"/>
<name>R7Q5B4_CHOCR</name>
<evidence type="ECO:0000313" key="10">
    <source>
        <dbReference type="Proteomes" id="UP000012073"/>
    </source>
</evidence>
<dbReference type="GO" id="GO:0008270">
    <property type="term" value="F:zinc ion binding"/>
    <property type="evidence" value="ECO:0007669"/>
    <property type="project" value="UniProtKB-KW"/>
</dbReference>
<dbReference type="STRING" id="2769.R7Q5B4"/>
<evidence type="ECO:0000259" key="8">
    <source>
        <dbReference type="PROSITE" id="PS50157"/>
    </source>
</evidence>
<feature type="domain" description="C2H2-type" evidence="8">
    <location>
        <begin position="15"/>
        <end position="43"/>
    </location>
</feature>
<dbReference type="SUPFAM" id="SSF57667">
    <property type="entry name" value="beta-beta-alpha zinc fingers"/>
    <property type="match status" value="2"/>
</dbReference>
<evidence type="ECO:0000256" key="1">
    <source>
        <dbReference type="ARBA" id="ARBA00004123"/>
    </source>
</evidence>
<gene>
    <name evidence="9" type="ORF">CHC_T00002528001</name>
</gene>
<dbReference type="InterPro" id="IPR013087">
    <property type="entry name" value="Znf_C2H2_type"/>
</dbReference>
<comment type="subcellular location">
    <subcellularLocation>
        <location evidence="1">Nucleus</location>
    </subcellularLocation>
</comment>
<feature type="domain" description="C2H2-type" evidence="8">
    <location>
        <begin position="44"/>
        <end position="72"/>
    </location>
</feature>
<organism evidence="9 10">
    <name type="scientific">Chondrus crispus</name>
    <name type="common">Carrageen Irish moss</name>
    <name type="synonym">Polymorpha crispa</name>
    <dbReference type="NCBI Taxonomy" id="2769"/>
    <lineage>
        <taxon>Eukaryota</taxon>
        <taxon>Rhodophyta</taxon>
        <taxon>Florideophyceae</taxon>
        <taxon>Rhodymeniophycidae</taxon>
        <taxon>Gigartinales</taxon>
        <taxon>Gigartinaceae</taxon>
        <taxon>Chondrus</taxon>
    </lineage>
</organism>
<keyword evidence="3" id="KW-0677">Repeat</keyword>
<dbReference type="Gene3D" id="3.30.160.60">
    <property type="entry name" value="Classic Zinc Finger"/>
    <property type="match status" value="2"/>
</dbReference>
<evidence type="ECO:0000256" key="4">
    <source>
        <dbReference type="ARBA" id="ARBA00022771"/>
    </source>
</evidence>
<dbReference type="Pfam" id="PF05605">
    <property type="entry name" value="zf-Di19"/>
    <property type="match status" value="1"/>
</dbReference>
<dbReference type="Proteomes" id="UP000012073">
    <property type="component" value="Unassembled WGS sequence"/>
</dbReference>
<dbReference type="PROSITE" id="PS00028">
    <property type="entry name" value="ZINC_FINGER_C2H2_1"/>
    <property type="match status" value="2"/>
</dbReference>
<protein>
    <recommendedName>
        <fullName evidence="8">C2H2-type domain-containing protein</fullName>
    </recommendedName>
</protein>
<dbReference type="PANTHER" id="PTHR24394">
    <property type="entry name" value="ZINC FINGER PROTEIN"/>
    <property type="match status" value="1"/>
</dbReference>
<dbReference type="RefSeq" id="XP_005713561.1">
    <property type="nucleotide sequence ID" value="XM_005713504.1"/>
</dbReference>
<evidence type="ECO:0000256" key="2">
    <source>
        <dbReference type="ARBA" id="ARBA00022723"/>
    </source>
</evidence>
<accession>R7Q5B4</accession>
<dbReference type="Gramene" id="CDF33742">
    <property type="protein sequence ID" value="CDF33742"/>
    <property type="gene ID" value="CHC_T00002528001"/>
</dbReference>
<dbReference type="PANTHER" id="PTHR24394:SF44">
    <property type="entry name" value="ZINC FINGER PROTEIN 271-LIKE"/>
    <property type="match status" value="1"/>
</dbReference>
<evidence type="ECO:0000256" key="3">
    <source>
        <dbReference type="ARBA" id="ARBA00022737"/>
    </source>
</evidence>
<evidence type="ECO:0000256" key="7">
    <source>
        <dbReference type="PROSITE-ProRule" id="PRU00042"/>
    </source>
</evidence>
<evidence type="ECO:0000256" key="5">
    <source>
        <dbReference type="ARBA" id="ARBA00022833"/>
    </source>
</evidence>